<dbReference type="InterPro" id="IPR029058">
    <property type="entry name" value="AB_hydrolase_fold"/>
</dbReference>
<dbReference type="Pfam" id="PF00135">
    <property type="entry name" value="COesterase"/>
    <property type="match status" value="1"/>
</dbReference>
<accession>A0A6J3KKI0</accession>
<proteinExistence type="inferred from homology"/>
<evidence type="ECO:0000313" key="8">
    <source>
        <dbReference type="Proteomes" id="UP000504631"/>
    </source>
</evidence>
<feature type="domain" description="Carboxylesterase type B" evidence="7">
    <location>
        <begin position="28"/>
        <end position="530"/>
    </location>
</feature>
<dbReference type="KEGG" id="bvk:117235154"/>
<reference evidence="9" key="1">
    <citation type="submission" date="2025-08" db="UniProtKB">
        <authorList>
            <consortium name="RefSeq"/>
        </authorList>
    </citation>
    <scope>IDENTIFICATION</scope>
    <source>
        <tissue evidence="9">Muscle</tissue>
    </source>
</reference>
<evidence type="ECO:0000256" key="5">
    <source>
        <dbReference type="ARBA" id="ARBA00023180"/>
    </source>
</evidence>
<dbReference type="AlphaFoldDB" id="A0A6J3KKI0"/>
<dbReference type="Proteomes" id="UP000504631">
    <property type="component" value="Unplaced"/>
</dbReference>
<dbReference type="GeneID" id="117235154"/>
<evidence type="ECO:0000313" key="9">
    <source>
        <dbReference type="RefSeq" id="XP_033352801.1"/>
    </source>
</evidence>
<evidence type="ECO:0000256" key="1">
    <source>
        <dbReference type="ARBA" id="ARBA00005964"/>
    </source>
</evidence>
<comment type="similarity">
    <text evidence="1 6">Belongs to the type-B carboxylesterase/lipase family.</text>
</comment>
<dbReference type="EC" id="3.1.1.-" evidence="6"/>
<gene>
    <name evidence="9" type="primary">LOC117235154</name>
</gene>
<keyword evidence="2" id="KW-0719">Serine esterase</keyword>
<keyword evidence="4" id="KW-1015">Disulfide bond</keyword>
<keyword evidence="8" id="KW-1185">Reference proteome</keyword>
<dbReference type="PROSITE" id="PS00941">
    <property type="entry name" value="CARBOXYLESTERASE_B_2"/>
    <property type="match status" value="1"/>
</dbReference>
<dbReference type="PROSITE" id="PS00122">
    <property type="entry name" value="CARBOXYLESTERASE_B_1"/>
    <property type="match status" value="1"/>
</dbReference>
<dbReference type="InterPro" id="IPR019819">
    <property type="entry name" value="Carboxylesterase_B_CS"/>
</dbReference>
<keyword evidence="3 6" id="KW-0378">Hydrolase</keyword>
<dbReference type="PANTHER" id="PTHR43142:SF1">
    <property type="entry name" value="CARBOXYLIC ESTER HYDROLASE"/>
    <property type="match status" value="1"/>
</dbReference>
<sequence>MNGANVYLFVLLISSLEYFIISSPRTFVVETPSGPVRGLVLRTVWNSVKYSSFKGIPYAKPPLGDLRFKPPVPKEPWKGVLNAFEEGNMCPQSDYVTSVFSGHEDCLYLNVYTREMIFKGKVRLRPVMVWLYGGGYMSGHCNSSLYGPDFFMEEDVVLVTFNYRLSVLGFLALNHPNATGNAGLKDQQLAFQWVQSNIAAFGGDPEQVTIFGESAGSTSIGFHMLSERSRGLFRRSISMSGTPLCPWAYHTPEQMIHNAYKLAGFLNYVPKSRDDLLNYLRHAPAIKLIRAAEKVDLNILPFRPTIENPDIDPTNSSFLTECPIAKYHNGDFYHHDMMLGYTRNEILLFLGPPIGVANMIDWARKYLQSINTYNEKYTKEPIALFAQIICNFFNTSYNKLEKIAMDILFSGPIDLTQRLITTHNKGHSIYYYRLSYQSKYSWHIVDHNPLNGTAHFDDVGYIFNSNTLRAPTNPRHRFNRFRKKMVKLWANFAKYGDPTPKNHSRSHLDVNWTNSGHNGLQLDINTVSTMHKRLIDAKTESFERLYYRVLPLVSSCVNKPIRFLNCV</sequence>
<name>A0A6J3KKI0_9HYME</name>
<dbReference type="RefSeq" id="XP_033352801.1">
    <property type="nucleotide sequence ID" value="XM_033496910.1"/>
</dbReference>
<evidence type="ECO:0000256" key="6">
    <source>
        <dbReference type="RuleBase" id="RU361235"/>
    </source>
</evidence>
<evidence type="ECO:0000256" key="4">
    <source>
        <dbReference type="ARBA" id="ARBA00023157"/>
    </source>
</evidence>
<dbReference type="Gene3D" id="3.40.50.1820">
    <property type="entry name" value="alpha/beta hydrolase"/>
    <property type="match status" value="1"/>
</dbReference>
<dbReference type="GO" id="GO:0052689">
    <property type="term" value="F:carboxylic ester hydrolase activity"/>
    <property type="evidence" value="ECO:0007669"/>
    <property type="project" value="UniProtKB-KW"/>
</dbReference>
<evidence type="ECO:0000256" key="3">
    <source>
        <dbReference type="ARBA" id="ARBA00022801"/>
    </source>
</evidence>
<evidence type="ECO:0000259" key="7">
    <source>
        <dbReference type="Pfam" id="PF00135"/>
    </source>
</evidence>
<protein>
    <recommendedName>
        <fullName evidence="6">Carboxylic ester hydrolase</fullName>
        <ecNumber evidence="6">3.1.1.-</ecNumber>
    </recommendedName>
</protein>
<organism evidence="8 9">
    <name type="scientific">Bombus vosnesenskii</name>
    <dbReference type="NCBI Taxonomy" id="207650"/>
    <lineage>
        <taxon>Eukaryota</taxon>
        <taxon>Metazoa</taxon>
        <taxon>Ecdysozoa</taxon>
        <taxon>Arthropoda</taxon>
        <taxon>Hexapoda</taxon>
        <taxon>Insecta</taxon>
        <taxon>Pterygota</taxon>
        <taxon>Neoptera</taxon>
        <taxon>Endopterygota</taxon>
        <taxon>Hymenoptera</taxon>
        <taxon>Apocrita</taxon>
        <taxon>Aculeata</taxon>
        <taxon>Apoidea</taxon>
        <taxon>Anthophila</taxon>
        <taxon>Apidae</taxon>
        <taxon>Bombus</taxon>
        <taxon>Pyrobombus</taxon>
    </lineage>
</organism>
<dbReference type="InterPro" id="IPR019826">
    <property type="entry name" value="Carboxylesterase_B_AS"/>
</dbReference>
<dbReference type="SUPFAM" id="SSF53474">
    <property type="entry name" value="alpha/beta-Hydrolases"/>
    <property type="match status" value="1"/>
</dbReference>
<keyword evidence="5" id="KW-0325">Glycoprotein</keyword>
<dbReference type="InterPro" id="IPR002018">
    <property type="entry name" value="CarbesteraseB"/>
</dbReference>
<evidence type="ECO:0000256" key="2">
    <source>
        <dbReference type="ARBA" id="ARBA00022487"/>
    </source>
</evidence>
<dbReference type="PANTHER" id="PTHR43142">
    <property type="entry name" value="CARBOXYLIC ESTER HYDROLASE"/>
    <property type="match status" value="1"/>
</dbReference>